<evidence type="ECO:0000313" key="1">
    <source>
        <dbReference type="EMBL" id="KAL3592240.1"/>
    </source>
</evidence>
<reference evidence="1 2" key="1">
    <citation type="journal article" date="2024" name="Plant Biotechnol. J.">
        <title>Genome and CRISPR/Cas9 system of a widespread forest tree (Populus alba) in the world.</title>
        <authorList>
            <person name="Liu Y.J."/>
            <person name="Jiang P.F."/>
            <person name="Han X.M."/>
            <person name="Li X.Y."/>
            <person name="Wang H.M."/>
            <person name="Wang Y.J."/>
            <person name="Wang X.X."/>
            <person name="Zeng Q.Y."/>
        </authorList>
    </citation>
    <scope>NUCLEOTIDE SEQUENCE [LARGE SCALE GENOMIC DNA]</scope>
    <source>
        <strain evidence="2">cv. PAL-ZL1</strain>
    </source>
</reference>
<accession>A0ACC4CBT6</accession>
<dbReference type="EMBL" id="RCHU02000005">
    <property type="protein sequence ID" value="KAL3592240.1"/>
    <property type="molecule type" value="Genomic_DNA"/>
</dbReference>
<comment type="caution">
    <text evidence="1">The sequence shown here is derived from an EMBL/GenBank/DDBJ whole genome shotgun (WGS) entry which is preliminary data.</text>
</comment>
<name>A0ACC4CBT6_POPAL</name>
<proteinExistence type="predicted"/>
<dbReference type="Proteomes" id="UP000309997">
    <property type="component" value="Unassembled WGS sequence"/>
</dbReference>
<protein>
    <submittedName>
        <fullName evidence="1">Uncharacterized protein</fullName>
    </submittedName>
</protein>
<evidence type="ECO:0000313" key="2">
    <source>
        <dbReference type="Proteomes" id="UP000309997"/>
    </source>
</evidence>
<organism evidence="1 2">
    <name type="scientific">Populus alba</name>
    <name type="common">White poplar</name>
    <dbReference type="NCBI Taxonomy" id="43335"/>
    <lineage>
        <taxon>Eukaryota</taxon>
        <taxon>Viridiplantae</taxon>
        <taxon>Streptophyta</taxon>
        <taxon>Embryophyta</taxon>
        <taxon>Tracheophyta</taxon>
        <taxon>Spermatophyta</taxon>
        <taxon>Magnoliopsida</taxon>
        <taxon>eudicotyledons</taxon>
        <taxon>Gunneridae</taxon>
        <taxon>Pentapetalae</taxon>
        <taxon>rosids</taxon>
        <taxon>fabids</taxon>
        <taxon>Malpighiales</taxon>
        <taxon>Salicaceae</taxon>
        <taxon>Saliceae</taxon>
        <taxon>Populus</taxon>
    </lineage>
</organism>
<keyword evidence="2" id="KW-1185">Reference proteome</keyword>
<gene>
    <name evidence="1" type="ORF">D5086_010880</name>
</gene>
<sequence>MSLLSVVNGGLDGCVDSLDNEESISGVALVNPSATTNQISGTSAFSTGVQGPVFVVIGVIDYGLLNVDAAILMCQFSLLLYFPWYVSGPLGVWVFGVDSFMRL</sequence>